<keyword evidence="3" id="KW-1185">Reference proteome</keyword>
<sequence length="120" mass="13280">MKVLMRGVHLSLSDGLKSYVQEHLVDHIERFCDDEAAEIDIALVDTNGPKGGVDKECRVTVRLPGFAAIHVTETTETLHQAIDAVRDRLETALKRTLGKRRDVSAKQGLPDDTEANVPTY</sequence>
<dbReference type="EMBL" id="FOIJ01000003">
    <property type="protein sequence ID" value="SET64297.1"/>
    <property type="molecule type" value="Genomic_DNA"/>
</dbReference>
<dbReference type="InterPro" id="IPR003489">
    <property type="entry name" value="RHF/RaiA"/>
</dbReference>
<organism evidence="2 3">
    <name type="scientific">Stigmatella erecta</name>
    <dbReference type="NCBI Taxonomy" id="83460"/>
    <lineage>
        <taxon>Bacteria</taxon>
        <taxon>Pseudomonadati</taxon>
        <taxon>Myxococcota</taxon>
        <taxon>Myxococcia</taxon>
        <taxon>Myxococcales</taxon>
        <taxon>Cystobacterineae</taxon>
        <taxon>Archangiaceae</taxon>
        <taxon>Stigmatella</taxon>
    </lineage>
</organism>
<evidence type="ECO:0000313" key="2">
    <source>
        <dbReference type="EMBL" id="SET64297.1"/>
    </source>
</evidence>
<dbReference type="AlphaFoldDB" id="A0A1I0G0Q4"/>
<evidence type="ECO:0000313" key="3">
    <source>
        <dbReference type="Proteomes" id="UP000199181"/>
    </source>
</evidence>
<accession>A0A1I0G0Q4</accession>
<name>A0A1I0G0Q4_9BACT</name>
<evidence type="ECO:0000256" key="1">
    <source>
        <dbReference type="SAM" id="MobiDB-lite"/>
    </source>
</evidence>
<protein>
    <submittedName>
        <fullName evidence="2">Ribosomal subunit interface protein</fullName>
    </submittedName>
</protein>
<dbReference type="Pfam" id="PF02482">
    <property type="entry name" value="Ribosomal_S30AE"/>
    <property type="match status" value="1"/>
</dbReference>
<gene>
    <name evidence="2" type="ORF">SAMN05443639_103649</name>
</gene>
<reference evidence="3" key="1">
    <citation type="submission" date="2016-10" db="EMBL/GenBank/DDBJ databases">
        <authorList>
            <person name="Varghese N."/>
            <person name="Submissions S."/>
        </authorList>
    </citation>
    <scope>NUCLEOTIDE SEQUENCE [LARGE SCALE GENOMIC DNA]</scope>
    <source>
        <strain evidence="3">DSM 16858</strain>
    </source>
</reference>
<dbReference type="Gene3D" id="3.30.160.100">
    <property type="entry name" value="Ribosome hibernation promotion factor-like"/>
    <property type="match status" value="1"/>
</dbReference>
<dbReference type="RefSeq" id="WP_093518385.1">
    <property type="nucleotide sequence ID" value="NZ_FOIJ01000003.1"/>
</dbReference>
<dbReference type="Proteomes" id="UP000199181">
    <property type="component" value="Unassembled WGS sequence"/>
</dbReference>
<dbReference type="SUPFAM" id="SSF69754">
    <property type="entry name" value="Ribosome binding protein Y (YfiA homologue)"/>
    <property type="match status" value="1"/>
</dbReference>
<dbReference type="InterPro" id="IPR036567">
    <property type="entry name" value="RHF-like"/>
</dbReference>
<proteinExistence type="predicted"/>
<feature type="region of interest" description="Disordered" evidence="1">
    <location>
        <begin position="99"/>
        <end position="120"/>
    </location>
</feature>